<dbReference type="Gene3D" id="3.20.20.370">
    <property type="entry name" value="Glycoside hydrolase/deacetylase"/>
    <property type="match status" value="1"/>
</dbReference>
<keyword evidence="4" id="KW-0456">Lyase</keyword>
<dbReference type="GO" id="GO:0042597">
    <property type="term" value="C:periplasmic space"/>
    <property type="evidence" value="ECO:0007669"/>
    <property type="project" value="UniProtKB-SubCell"/>
</dbReference>
<protein>
    <submittedName>
        <fullName evidence="7">Methyltransferase domain-containing protein</fullName>
    </submittedName>
</protein>
<dbReference type="InterPro" id="IPR029063">
    <property type="entry name" value="SAM-dependent_MTases_sf"/>
</dbReference>
<evidence type="ECO:0000256" key="2">
    <source>
        <dbReference type="ARBA" id="ARBA00022729"/>
    </source>
</evidence>
<dbReference type="SUPFAM" id="SSF88713">
    <property type="entry name" value="Glycoside hydrolase/deacetylase"/>
    <property type="match status" value="1"/>
</dbReference>
<feature type="domain" description="Heparinase II/III-like C-terminal" evidence="5">
    <location>
        <begin position="847"/>
        <end position="1069"/>
    </location>
</feature>
<keyword evidence="8" id="KW-1185">Reference proteome</keyword>
<dbReference type="PANTHER" id="PTHR39210:SF1">
    <property type="entry name" value="HEPARIN-SULFATE LYASE"/>
    <property type="match status" value="1"/>
</dbReference>
<dbReference type="Gene3D" id="3.40.50.150">
    <property type="entry name" value="Vaccinia Virus protein VP39"/>
    <property type="match status" value="1"/>
</dbReference>
<dbReference type="PANTHER" id="PTHR39210">
    <property type="entry name" value="HEPARIN-SULFATE LYASE"/>
    <property type="match status" value="1"/>
</dbReference>
<evidence type="ECO:0000313" key="8">
    <source>
        <dbReference type="Proteomes" id="UP000477488"/>
    </source>
</evidence>
<dbReference type="Pfam" id="PF07940">
    <property type="entry name" value="Hepar_II_III_C"/>
    <property type="match status" value="1"/>
</dbReference>
<dbReference type="CDD" id="cd02440">
    <property type="entry name" value="AdoMet_MTases"/>
    <property type="match status" value="1"/>
</dbReference>
<accession>A0A6L5XJE7</accession>
<dbReference type="InterPro" id="IPR012480">
    <property type="entry name" value="Hepar_II_III_C"/>
</dbReference>
<dbReference type="RefSeq" id="WP_154509458.1">
    <property type="nucleotide sequence ID" value="NZ_VUMH01000003.1"/>
</dbReference>
<feature type="domain" description="Methyltransferase type 11" evidence="6">
    <location>
        <begin position="394"/>
        <end position="443"/>
    </location>
</feature>
<evidence type="ECO:0000256" key="1">
    <source>
        <dbReference type="ARBA" id="ARBA00004418"/>
    </source>
</evidence>
<gene>
    <name evidence="7" type="ORF">FYJ44_04210</name>
</gene>
<dbReference type="InterPro" id="IPR013216">
    <property type="entry name" value="Methyltransf_11"/>
</dbReference>
<evidence type="ECO:0000256" key="3">
    <source>
        <dbReference type="ARBA" id="ARBA00022764"/>
    </source>
</evidence>
<dbReference type="InterPro" id="IPR011330">
    <property type="entry name" value="Glyco_hydro/deAcase_b/a-brl"/>
</dbReference>
<dbReference type="GO" id="GO:0016829">
    <property type="term" value="F:lyase activity"/>
    <property type="evidence" value="ECO:0007669"/>
    <property type="project" value="UniProtKB-KW"/>
</dbReference>
<dbReference type="Gene3D" id="2.70.98.70">
    <property type="match status" value="1"/>
</dbReference>
<dbReference type="AlphaFoldDB" id="A0A6L5XJE7"/>
<keyword evidence="3" id="KW-0574">Periplasm</keyword>
<dbReference type="GO" id="GO:0032259">
    <property type="term" value="P:methylation"/>
    <property type="evidence" value="ECO:0007669"/>
    <property type="project" value="UniProtKB-KW"/>
</dbReference>
<dbReference type="GO" id="GO:0008757">
    <property type="term" value="F:S-adenosylmethionine-dependent methyltransferase activity"/>
    <property type="evidence" value="ECO:0007669"/>
    <property type="project" value="InterPro"/>
</dbReference>
<keyword evidence="7" id="KW-0808">Transferase</keyword>
<evidence type="ECO:0000256" key="4">
    <source>
        <dbReference type="ARBA" id="ARBA00023239"/>
    </source>
</evidence>
<dbReference type="InterPro" id="IPR008929">
    <property type="entry name" value="Chondroitin_lyas"/>
</dbReference>
<dbReference type="GO" id="GO:0005975">
    <property type="term" value="P:carbohydrate metabolic process"/>
    <property type="evidence" value="ECO:0007669"/>
    <property type="project" value="InterPro"/>
</dbReference>
<organism evidence="7 8">
    <name type="scientific">Desulfovibrio porci</name>
    <dbReference type="NCBI Taxonomy" id="2605782"/>
    <lineage>
        <taxon>Bacteria</taxon>
        <taxon>Pseudomonadati</taxon>
        <taxon>Thermodesulfobacteriota</taxon>
        <taxon>Desulfovibrionia</taxon>
        <taxon>Desulfovibrionales</taxon>
        <taxon>Desulfovibrionaceae</taxon>
        <taxon>Desulfovibrio</taxon>
    </lineage>
</organism>
<dbReference type="Pfam" id="PF08241">
    <property type="entry name" value="Methyltransf_11"/>
    <property type="match status" value="1"/>
</dbReference>
<name>A0A6L5XJE7_9BACT</name>
<dbReference type="SUPFAM" id="SSF48230">
    <property type="entry name" value="Chondroitin AC/alginate lyase"/>
    <property type="match status" value="1"/>
</dbReference>
<sequence>MRRIAITVDVEAHDFRAKDHHIDRLIWGRQQNREHGIGKMMDIADRHDLALTFFVDYPESEVYGEEFLNVAREIRRRGHDLQPHCHVEYLGKKLFGNYNPDAVRIGNVSRQQADRMVEYLVDCHTRVTGSAPLAHRSRGYELSAPYLDSLKNAGFTLDASYSLSCKRDPLRLGLRGLFRFSNGLLEIPVPFVPYFQNAGPLIPWNFNHRCFLTPDIEENLRRHETFLDSWFKRHGDDAVATLIMHSWSFWGMDDGGFFAIPNDASLELFERLLGFLKTKYEIIALGKLAKNEDVRCAQKRVDASLIVEHCPICYEPVSHFQNYNSNYKRRCPFCGSVERHRTLVDLLYNGAFGPQLFHQRDILHIAPGRPEKLVLRRMYQPRVTTLNILPGCNIQVDIQNMPELADNSFDIVLASEVFRHVKNLDAALKEIARVLRPGGLLLCSDCLENADYGREITDEAEQISWYGKEKLDTYGIGDFRRFGRKDWEEAFKPYFYTRIFKADDKATGDPAWWMICVPRNAGADSALMLSAPLLASNAARILLDASAAPIRYFLPDFQDWPSYRSNFVAQNLDWLKEAIFMLQFTPISQVRTPKASPEFPPRYPSHIHPYPFQSFTYLLHELQTDTNYGDSTALQRLSREIERWIDAYGFSSCSYAWDRHTRWMVWHDTATGLRLDFMAYILLRILPLPEYSDEFIEKIFRSAIDHFLILCAEHFLQKQSNHGIIQMVSLLAFCRGMQFLDCMQEAAHLASWRLHRMFTTLATDDGMWKEHSPSYQAFMVCMLDMAQALLAGTPCTLKNYECKMRNCLACFIKPDGNLVEFGDTEPKLYPLIKPVVAQAISSCDPLQDITLLSESGYAFLRIQSGHAKPEKTSFLTMCGAFHSIVHKHCDDLSFIWSEGKQNLLVDSGMQSSYKGVLHSGPLWEKGFYYSSPNCVYAESAHAHNVVEINGQTWSRRITPYGILPLQGRQLSKLHWILEGQWQRPEGFLQIRKLIFSPGRWLLVLDELAPMNNSEKESSFSQWFHFDHSLDVAERHAGLTIMKLPDSTLLHCHSFQANKQSLHKGEFAPRLQGWQAVESSDKLESAWTLGIHHKGGSTKFETLFSLVGSCIMLQRYSNIIHLQFDKNEQIEKFAI</sequence>
<keyword evidence="7" id="KW-0489">Methyltransferase</keyword>
<dbReference type="EMBL" id="VUMH01000003">
    <property type="protein sequence ID" value="MSS27264.1"/>
    <property type="molecule type" value="Genomic_DNA"/>
</dbReference>
<comment type="subcellular location">
    <subcellularLocation>
        <location evidence="1">Periplasm</location>
    </subcellularLocation>
</comment>
<dbReference type="Gene3D" id="1.50.10.100">
    <property type="entry name" value="Chondroitin AC/alginate lyase"/>
    <property type="match status" value="1"/>
</dbReference>
<comment type="caution">
    <text evidence="7">The sequence shown here is derived from an EMBL/GenBank/DDBJ whole genome shotgun (WGS) entry which is preliminary data.</text>
</comment>
<evidence type="ECO:0000259" key="6">
    <source>
        <dbReference type="Pfam" id="PF08241"/>
    </source>
</evidence>
<keyword evidence="2" id="KW-0732">Signal</keyword>
<proteinExistence type="predicted"/>
<evidence type="ECO:0000259" key="5">
    <source>
        <dbReference type="Pfam" id="PF07940"/>
    </source>
</evidence>
<evidence type="ECO:0000313" key="7">
    <source>
        <dbReference type="EMBL" id="MSS27264.1"/>
    </source>
</evidence>
<reference evidence="7 8" key="1">
    <citation type="submission" date="2019-09" db="EMBL/GenBank/DDBJ databases">
        <title>In-depth cultivation of the pig gut microbiome towards novel bacterial diversity and tailored functional studies.</title>
        <authorList>
            <person name="Wylensek D."/>
            <person name="Hitch T.C.A."/>
            <person name="Clavel T."/>
        </authorList>
    </citation>
    <scope>NUCLEOTIDE SEQUENCE [LARGE SCALE GENOMIC DNA]</scope>
    <source>
        <strain evidence="7 8">PG-178-WT-4</strain>
    </source>
</reference>
<dbReference type="SUPFAM" id="SSF53335">
    <property type="entry name" value="S-adenosyl-L-methionine-dependent methyltransferases"/>
    <property type="match status" value="1"/>
</dbReference>
<dbReference type="Proteomes" id="UP000477488">
    <property type="component" value="Unassembled WGS sequence"/>
</dbReference>